<comment type="caution">
    <text evidence="8">The sequence shown here is derived from an EMBL/GenBank/DDBJ whole genome shotgun (WGS) entry which is preliminary data.</text>
</comment>
<reference evidence="8 9" key="1">
    <citation type="submission" date="2018-08" db="EMBL/GenBank/DDBJ databases">
        <title>A genome reference for cultivated species of the human gut microbiota.</title>
        <authorList>
            <person name="Zou Y."/>
            <person name="Xue W."/>
            <person name="Luo G."/>
        </authorList>
    </citation>
    <scope>NUCLEOTIDE SEQUENCE [LARGE SCALE GENOMIC DNA]</scope>
    <source>
        <strain evidence="8 9">AM17-48</strain>
    </source>
</reference>
<dbReference type="Pfam" id="PF12704">
    <property type="entry name" value="MacB_PCD"/>
    <property type="match status" value="1"/>
</dbReference>
<keyword evidence="2" id="KW-1003">Cell membrane</keyword>
<dbReference type="Proteomes" id="UP000283329">
    <property type="component" value="Unassembled WGS sequence"/>
</dbReference>
<dbReference type="Pfam" id="PF02687">
    <property type="entry name" value="FtsX"/>
    <property type="match status" value="2"/>
</dbReference>
<gene>
    <name evidence="8" type="ORF">DW206_05230</name>
</gene>
<feature type="domain" description="ABC3 transporter permease C-terminal" evidence="6">
    <location>
        <begin position="672"/>
        <end position="785"/>
    </location>
</feature>
<dbReference type="EMBL" id="QRJR01000003">
    <property type="protein sequence ID" value="RHH50039.1"/>
    <property type="molecule type" value="Genomic_DNA"/>
</dbReference>
<sequence length="792" mass="89715">MKTLYYAIRFLLRTKSYTIINLLGLAFSLACCIILLRYIHRELTVDTHCIDRNQVYGVQTTFEGNRVLSVAEIGSRDSVYIDNSGIVTRSRIVLLENDYLTYQSNRIPVQAMAADSAYFELFPYRVLQGSVSLEDPASVLLMEGFAKKLFGKENPIGKILTYSNGKEIRVTGILEEPINKRMFNFDLVLSSKLSSLWERMPLDFIRFTSETEVMKANKAGSYPRFINQDARSGDSRKYTFSLVPISDMYWDRALIGRSGPDMLVSGNRSQLFILGGICLLILLAGVMNFINLYLVLMVKRGKVYSLRKVFGADRKALFKQIFIENFLLIAASMIVAWLIVEVTNIPVSSMFGSQLMYTAFDGILSFSILLFLPLLVSIYAFVQCQRSLLAVSIRKVGTDNHSVRLRMIFLFLQYMITFLLVVLSIYFSKQLNFMLHTDPGFRVESVIQANLIYESRDFAVYTMETIKQRQERITEIDQLMKSCPDIQYWTTGHSSILGDYYSTNFQSVKGETVALLQSYVTPDFFKVFNLAFVDGSLPEMDEDSRNRVAVVNRAALKALGYTQCEGAMLVDEMMKRNVPDFPAQPIVAVIDDYYDGHISTGVHPMVFMVGSQLDGDLYQIYCHSGKEQAVIDYLKSIQKKVYGTEDFKYSLLKDDVAELYKNDRQIASVYALFACIAIVIVCLGLFGISLFDIRQRSHEVAIRKVNGASLKDLYLLLGRKYLVILGGAFAVALPLSWYLIYEYTKDFVVKAPIGIGIFLIALLLVGGISLGTLFWQINKIAHIDPAKIIKTE</sequence>
<evidence type="ECO:0000256" key="4">
    <source>
        <dbReference type="ARBA" id="ARBA00022989"/>
    </source>
</evidence>
<evidence type="ECO:0000313" key="8">
    <source>
        <dbReference type="EMBL" id="RHH50039.1"/>
    </source>
</evidence>
<evidence type="ECO:0000256" key="1">
    <source>
        <dbReference type="ARBA" id="ARBA00004651"/>
    </source>
</evidence>
<comment type="subcellular location">
    <subcellularLocation>
        <location evidence="1">Cell membrane</location>
        <topology evidence="1">Multi-pass membrane protein</topology>
    </subcellularLocation>
</comment>
<keyword evidence="3" id="KW-0812">Transmembrane</keyword>
<dbReference type="RefSeq" id="WP_004325905.1">
    <property type="nucleotide sequence ID" value="NZ_BAABYV010000001.1"/>
</dbReference>
<evidence type="ECO:0000259" key="6">
    <source>
        <dbReference type="Pfam" id="PF02687"/>
    </source>
</evidence>
<dbReference type="PANTHER" id="PTHR30572:SF18">
    <property type="entry name" value="ABC-TYPE MACROLIDE FAMILY EXPORT SYSTEM PERMEASE COMPONENT 2"/>
    <property type="match status" value="1"/>
</dbReference>
<evidence type="ECO:0000259" key="7">
    <source>
        <dbReference type="Pfam" id="PF12704"/>
    </source>
</evidence>
<dbReference type="InterPro" id="IPR050250">
    <property type="entry name" value="Macrolide_Exporter_MacB"/>
</dbReference>
<evidence type="ECO:0000256" key="5">
    <source>
        <dbReference type="ARBA" id="ARBA00023136"/>
    </source>
</evidence>
<dbReference type="GO" id="GO:0022857">
    <property type="term" value="F:transmembrane transporter activity"/>
    <property type="evidence" value="ECO:0007669"/>
    <property type="project" value="TreeGrafter"/>
</dbReference>
<dbReference type="InterPro" id="IPR025857">
    <property type="entry name" value="MacB_PCD"/>
</dbReference>
<dbReference type="InterPro" id="IPR003838">
    <property type="entry name" value="ABC3_permease_C"/>
</dbReference>
<organism evidence="8 9">
    <name type="scientific">Bacteroides ovatus</name>
    <dbReference type="NCBI Taxonomy" id="28116"/>
    <lineage>
        <taxon>Bacteria</taxon>
        <taxon>Pseudomonadati</taxon>
        <taxon>Bacteroidota</taxon>
        <taxon>Bacteroidia</taxon>
        <taxon>Bacteroidales</taxon>
        <taxon>Bacteroidaceae</taxon>
        <taxon>Bacteroides</taxon>
    </lineage>
</organism>
<proteinExistence type="predicted"/>
<feature type="domain" description="ABC3 transporter permease C-terminal" evidence="6">
    <location>
        <begin position="278"/>
        <end position="381"/>
    </location>
</feature>
<protein>
    <submittedName>
        <fullName evidence="8">ABC transporter permease</fullName>
    </submittedName>
</protein>
<dbReference type="PROSITE" id="PS51257">
    <property type="entry name" value="PROKAR_LIPOPROTEIN"/>
    <property type="match status" value="1"/>
</dbReference>
<keyword evidence="5" id="KW-0472">Membrane</keyword>
<evidence type="ECO:0000256" key="2">
    <source>
        <dbReference type="ARBA" id="ARBA00022475"/>
    </source>
</evidence>
<evidence type="ECO:0000256" key="3">
    <source>
        <dbReference type="ARBA" id="ARBA00022692"/>
    </source>
</evidence>
<accession>A0A1Y4Q2X8</accession>
<keyword evidence="4" id="KW-1133">Transmembrane helix</keyword>
<dbReference type="PANTHER" id="PTHR30572">
    <property type="entry name" value="MEMBRANE COMPONENT OF TRANSPORTER-RELATED"/>
    <property type="match status" value="1"/>
</dbReference>
<evidence type="ECO:0000313" key="9">
    <source>
        <dbReference type="Proteomes" id="UP000283329"/>
    </source>
</evidence>
<feature type="domain" description="MacB-like periplasmic core" evidence="7">
    <location>
        <begin position="18"/>
        <end position="200"/>
    </location>
</feature>
<dbReference type="GO" id="GO:0005886">
    <property type="term" value="C:plasma membrane"/>
    <property type="evidence" value="ECO:0007669"/>
    <property type="project" value="UniProtKB-SubCell"/>
</dbReference>
<name>A0A1Y4Q2X8_BACOV</name>
<dbReference type="AlphaFoldDB" id="A0A1Y4Q2X8"/>